<reference evidence="1 2" key="1">
    <citation type="submission" date="2016-10" db="EMBL/GenBank/DDBJ databases">
        <title>Complete Genome Sequence of Peptococcaceae strain DCMF.</title>
        <authorList>
            <person name="Edwards R.J."/>
            <person name="Holland S.I."/>
            <person name="Deshpande N.P."/>
            <person name="Wong Y.K."/>
            <person name="Ertan H."/>
            <person name="Manefield M."/>
            <person name="Russell T.L."/>
            <person name="Lee M.J."/>
        </authorList>
    </citation>
    <scope>NUCLEOTIDE SEQUENCE [LARGE SCALE GENOMIC DNA]</scope>
    <source>
        <strain evidence="1 2">DCMF</strain>
    </source>
</reference>
<dbReference type="InterPro" id="IPR002736">
    <property type="entry name" value="CitG"/>
</dbReference>
<dbReference type="EMBL" id="CP017634">
    <property type="protein sequence ID" value="ATW24048.1"/>
    <property type="molecule type" value="Genomic_DNA"/>
</dbReference>
<accession>A0A3G1KNL1</accession>
<evidence type="ECO:0000313" key="1">
    <source>
        <dbReference type="EMBL" id="ATW24048.1"/>
    </source>
</evidence>
<dbReference type="PANTHER" id="PTHR42280">
    <property type="entry name" value="CITG FAMILY PROTEIN"/>
    <property type="match status" value="1"/>
</dbReference>
<dbReference type="AlphaFoldDB" id="A0A3G1KNL1"/>
<dbReference type="RefSeq" id="WP_148133225.1">
    <property type="nucleotide sequence ID" value="NZ_CP017634.1"/>
</dbReference>
<dbReference type="Pfam" id="PF01874">
    <property type="entry name" value="CitG"/>
    <property type="match status" value="1"/>
</dbReference>
<dbReference type="KEGG" id="fwa:DCMF_03925"/>
<evidence type="ECO:0000313" key="2">
    <source>
        <dbReference type="Proteomes" id="UP000323521"/>
    </source>
</evidence>
<dbReference type="PANTHER" id="PTHR42280:SF1">
    <property type="entry name" value="CITG FAMILY PROTEIN"/>
    <property type="match status" value="1"/>
</dbReference>
<proteinExistence type="predicted"/>
<dbReference type="Proteomes" id="UP000323521">
    <property type="component" value="Chromosome"/>
</dbReference>
<gene>
    <name evidence="1" type="ORF">DCMF_03925</name>
</gene>
<protein>
    <submittedName>
        <fullName evidence="1">Uncharacterized protein</fullName>
    </submittedName>
</protein>
<dbReference type="Gene3D" id="1.10.4200.10">
    <property type="entry name" value="Triphosphoribosyl-dephospho-CoA protein"/>
    <property type="match status" value="1"/>
</dbReference>
<dbReference type="OrthoDB" id="8525901at2"/>
<organism evidence="1 2">
    <name type="scientific">Formimonas warabiya</name>
    <dbReference type="NCBI Taxonomy" id="1761012"/>
    <lineage>
        <taxon>Bacteria</taxon>
        <taxon>Bacillati</taxon>
        <taxon>Bacillota</taxon>
        <taxon>Clostridia</taxon>
        <taxon>Eubacteriales</taxon>
        <taxon>Peptococcaceae</taxon>
        <taxon>Candidatus Formimonas</taxon>
    </lineage>
</organism>
<name>A0A3G1KNL1_FORW1</name>
<dbReference type="GO" id="GO:0005524">
    <property type="term" value="F:ATP binding"/>
    <property type="evidence" value="ECO:0007669"/>
    <property type="project" value="InterPro"/>
</dbReference>
<dbReference type="GO" id="GO:0046917">
    <property type="term" value="F:triphosphoribosyl-dephospho-CoA synthase activity"/>
    <property type="evidence" value="ECO:0007669"/>
    <property type="project" value="InterPro"/>
</dbReference>
<keyword evidence="2" id="KW-1185">Reference proteome</keyword>
<sequence>MNKEVLKDGFHWDLAWAVQAACILEADAPKVGNVNRYHDFSDCSLEDFHLSALALGRPFGFMGRQGVGETIFQAISATRKHVDTNTNLGMVLLLAPLGMAWSLLREDPSFNRPDQVSLLELWKQKLRLVLEGLTREDTDYVYRAIRLAAPAGMGEVREYDVLQDQFPEITLLEVMKLAAERDLIARQYSNNFDQVLDVGYPALQRFLDEHLSLPQAIAQTHLFLLSQYPDSLITRKLGPEWSGEVQKRAGAVWKRGGWRTITGREFLLRFDRWLRKDGHRLNPGTTADLMAAIIFVLLLVKKWGDGEALMR</sequence>